<dbReference type="CDD" id="cd10719">
    <property type="entry name" value="DnaJ_zf"/>
    <property type="match status" value="1"/>
</dbReference>
<keyword evidence="12" id="KW-1185">Reference proteome</keyword>
<sequence>MRTLQIQLLQPLVRPGYKPAALSVVGSTVQVLSNSSFHCSIKPIHNNLKLCSANTLNDRPCCSIILSHNRRLHATASSMAKRNPYDVIGVSKTSTANEIKKAYYQLAKQYHPDTNKDPSAKEKFVEIQHAYEILSDEQKRAQFDQYGNVDDSSRQGEHGFSGGFPGGFPYGFSGFGGESADFGGDIFDQIFQKFGGQSNARGASTGESVLAGTRLSFMEAIKGAKKSIVFVGIRGCAPCSGSGTKPGHKKTTCITCKGSGQMSLHRGGFQMFTNCPTCGGLGTSIAPEAKCTSCNGAGLVRERQSVTVDIPAGVEDGMKVRISGQGNASLSGQGPNGDLIVTVQVAGHPIFKRDGADVHIQATVPLHIAILGGSIRIPTVDGDVDLTIPPGTQPNERKVLRQRGAPNVSSRHGFGSSSRGDQWVTLEVEIPKSLTSEQKRLMMEAFGAKSTTSTSDGSSNYNKSDTSPRATSSDDTSGSSKTEGGFMQFFKDLAGRRKGSTEQ</sequence>
<protein>
    <recommendedName>
        <fullName evidence="6">DnaJ homolog 1, mitochondrial</fullName>
    </recommendedName>
</protein>
<dbReference type="OrthoDB" id="10256793at2759"/>
<evidence type="ECO:0000256" key="8">
    <source>
        <dbReference type="SAM" id="MobiDB-lite"/>
    </source>
</evidence>
<dbReference type="SMART" id="SM00271">
    <property type="entry name" value="DnaJ"/>
    <property type="match status" value="1"/>
</dbReference>
<name>F4NXT4_BATDJ</name>
<dbReference type="Pfam" id="PF00226">
    <property type="entry name" value="DnaJ"/>
    <property type="match status" value="1"/>
</dbReference>
<dbReference type="InterPro" id="IPR008971">
    <property type="entry name" value="HSP40/DnaJ_pept-bd"/>
</dbReference>
<dbReference type="InterPro" id="IPR001623">
    <property type="entry name" value="DnaJ_domain"/>
</dbReference>
<dbReference type="PANTHER" id="PTHR43096">
    <property type="entry name" value="DNAJ HOMOLOG 1, MITOCHONDRIAL-RELATED"/>
    <property type="match status" value="1"/>
</dbReference>
<evidence type="ECO:0000256" key="3">
    <source>
        <dbReference type="ARBA" id="ARBA00022771"/>
    </source>
</evidence>
<evidence type="ECO:0000256" key="5">
    <source>
        <dbReference type="ARBA" id="ARBA00023186"/>
    </source>
</evidence>
<dbReference type="GO" id="GO:0008270">
    <property type="term" value="F:zinc ion binding"/>
    <property type="evidence" value="ECO:0007669"/>
    <property type="project" value="UniProtKB-KW"/>
</dbReference>
<dbReference type="GO" id="GO:0031072">
    <property type="term" value="F:heat shock protein binding"/>
    <property type="evidence" value="ECO:0007669"/>
    <property type="project" value="InterPro"/>
</dbReference>
<feature type="compositionally biased region" description="Low complexity" evidence="8">
    <location>
        <begin position="409"/>
        <end position="419"/>
    </location>
</feature>
<keyword evidence="2" id="KW-0677">Repeat</keyword>
<keyword evidence="4 7" id="KW-0862">Zinc</keyword>
<feature type="domain" description="J" evidence="9">
    <location>
        <begin position="83"/>
        <end position="147"/>
    </location>
</feature>
<keyword evidence="3 7" id="KW-0863">Zinc-finger</keyword>
<evidence type="ECO:0000256" key="1">
    <source>
        <dbReference type="ARBA" id="ARBA00022723"/>
    </source>
</evidence>
<dbReference type="GO" id="GO:0009408">
    <property type="term" value="P:response to heat"/>
    <property type="evidence" value="ECO:0007669"/>
    <property type="project" value="InterPro"/>
</dbReference>
<proteinExistence type="inferred from homology"/>
<dbReference type="GO" id="GO:0005737">
    <property type="term" value="C:cytoplasm"/>
    <property type="evidence" value="ECO:0000318"/>
    <property type="project" value="GO_Central"/>
</dbReference>
<dbReference type="Gene3D" id="2.10.230.10">
    <property type="entry name" value="Heat shock protein DnaJ, cysteine-rich domain"/>
    <property type="match status" value="1"/>
</dbReference>
<dbReference type="Pfam" id="PF00684">
    <property type="entry name" value="DnaJ_CXXCXGXG"/>
    <property type="match status" value="1"/>
</dbReference>
<evidence type="ECO:0000256" key="4">
    <source>
        <dbReference type="ARBA" id="ARBA00022833"/>
    </source>
</evidence>
<dbReference type="InParanoid" id="F4NXT4"/>
<dbReference type="GeneID" id="18237345"/>
<feature type="zinc finger region" description="CR-type" evidence="7">
    <location>
        <begin position="223"/>
        <end position="303"/>
    </location>
</feature>
<dbReference type="STRING" id="684364.F4NXT4"/>
<dbReference type="Proteomes" id="UP000007241">
    <property type="component" value="Unassembled WGS sequence"/>
</dbReference>
<dbReference type="GO" id="GO:0051082">
    <property type="term" value="F:unfolded protein binding"/>
    <property type="evidence" value="ECO:0000318"/>
    <property type="project" value="GO_Central"/>
</dbReference>
<evidence type="ECO:0000256" key="7">
    <source>
        <dbReference type="PROSITE-ProRule" id="PRU00546"/>
    </source>
</evidence>
<evidence type="ECO:0000259" key="10">
    <source>
        <dbReference type="PROSITE" id="PS51188"/>
    </source>
</evidence>
<dbReference type="FunFam" id="2.10.230.10:FF:000001">
    <property type="entry name" value="DnaJ subfamily A member 2"/>
    <property type="match status" value="1"/>
</dbReference>
<dbReference type="SUPFAM" id="SSF49493">
    <property type="entry name" value="HSP40/DnaJ peptide-binding domain"/>
    <property type="match status" value="2"/>
</dbReference>
<dbReference type="HOGENOM" id="CLU_017633_0_3_1"/>
<dbReference type="PROSITE" id="PS00636">
    <property type="entry name" value="DNAJ_1"/>
    <property type="match status" value="1"/>
</dbReference>
<dbReference type="FunCoup" id="F4NXT4">
    <property type="interactions" value="352"/>
</dbReference>
<dbReference type="GO" id="GO:0042026">
    <property type="term" value="P:protein refolding"/>
    <property type="evidence" value="ECO:0000318"/>
    <property type="project" value="GO_Central"/>
</dbReference>
<evidence type="ECO:0000256" key="2">
    <source>
        <dbReference type="ARBA" id="ARBA00022737"/>
    </source>
</evidence>
<dbReference type="InterPro" id="IPR012724">
    <property type="entry name" value="DnaJ"/>
</dbReference>
<feature type="compositionally biased region" description="Low complexity" evidence="8">
    <location>
        <begin position="471"/>
        <end position="485"/>
    </location>
</feature>
<keyword evidence="1 7" id="KW-0479">Metal-binding</keyword>
<dbReference type="EMBL" id="GL882881">
    <property type="protein sequence ID" value="EGF81902.1"/>
    <property type="molecule type" value="Genomic_DNA"/>
</dbReference>
<evidence type="ECO:0000313" key="11">
    <source>
        <dbReference type="EMBL" id="EGF81902.1"/>
    </source>
</evidence>
<dbReference type="Pfam" id="PF01556">
    <property type="entry name" value="DnaJ_C"/>
    <property type="match status" value="1"/>
</dbReference>
<feature type="region of interest" description="Disordered" evidence="8">
    <location>
        <begin position="388"/>
        <end position="419"/>
    </location>
</feature>
<dbReference type="PROSITE" id="PS50076">
    <property type="entry name" value="DNAJ_2"/>
    <property type="match status" value="1"/>
</dbReference>
<feature type="domain" description="CR-type" evidence="10">
    <location>
        <begin position="223"/>
        <end position="303"/>
    </location>
</feature>
<reference evidence="11 12" key="1">
    <citation type="submission" date="2009-12" db="EMBL/GenBank/DDBJ databases">
        <title>The draft genome of Batrachochytrium dendrobatidis.</title>
        <authorList>
            <consortium name="US DOE Joint Genome Institute (JGI-PGF)"/>
            <person name="Kuo A."/>
            <person name="Salamov A."/>
            <person name="Schmutz J."/>
            <person name="Lucas S."/>
            <person name="Pitluck S."/>
            <person name="Rosenblum E."/>
            <person name="Stajich J."/>
            <person name="Eisen M."/>
            <person name="Grigoriev I.V."/>
        </authorList>
    </citation>
    <scope>NUCLEOTIDE SEQUENCE [LARGE SCALE GENOMIC DNA]</scope>
    <source>
        <strain evidence="12">JAM81 / FGSC 10211</strain>
    </source>
</reference>
<evidence type="ECO:0000313" key="12">
    <source>
        <dbReference type="Proteomes" id="UP000007241"/>
    </source>
</evidence>
<feature type="compositionally biased region" description="Polar residues" evidence="8">
    <location>
        <begin position="449"/>
        <end position="470"/>
    </location>
</feature>
<dbReference type="InterPro" id="IPR018253">
    <property type="entry name" value="DnaJ_domain_CS"/>
</dbReference>
<dbReference type="CDD" id="cd06257">
    <property type="entry name" value="DnaJ"/>
    <property type="match status" value="1"/>
</dbReference>
<dbReference type="CDD" id="cd10747">
    <property type="entry name" value="DnaJ_C"/>
    <property type="match status" value="1"/>
</dbReference>
<dbReference type="SUPFAM" id="SSF57938">
    <property type="entry name" value="DnaJ/Hsp40 cysteine-rich domain"/>
    <property type="match status" value="1"/>
</dbReference>
<dbReference type="PROSITE" id="PS51188">
    <property type="entry name" value="ZF_CR"/>
    <property type="match status" value="1"/>
</dbReference>
<accession>F4NXT4</accession>
<gene>
    <name evidence="11" type="ORF">BATDEDRAFT_19051</name>
</gene>
<dbReference type="FunFam" id="2.60.260.20:FF:000005">
    <property type="entry name" value="Chaperone protein dnaJ 1, mitochondrial"/>
    <property type="match status" value="1"/>
</dbReference>
<dbReference type="Gene3D" id="2.60.260.20">
    <property type="entry name" value="Urease metallochaperone UreE, N-terminal domain"/>
    <property type="match status" value="2"/>
</dbReference>
<dbReference type="RefSeq" id="XP_006677204.1">
    <property type="nucleotide sequence ID" value="XM_006677141.1"/>
</dbReference>
<organism evidence="11 12">
    <name type="scientific">Batrachochytrium dendrobatidis (strain JAM81 / FGSC 10211)</name>
    <name type="common">Frog chytrid fungus</name>
    <dbReference type="NCBI Taxonomy" id="684364"/>
    <lineage>
        <taxon>Eukaryota</taxon>
        <taxon>Fungi</taxon>
        <taxon>Fungi incertae sedis</taxon>
        <taxon>Chytridiomycota</taxon>
        <taxon>Chytridiomycota incertae sedis</taxon>
        <taxon>Chytridiomycetes</taxon>
        <taxon>Rhizophydiales</taxon>
        <taxon>Rhizophydiales incertae sedis</taxon>
        <taxon>Batrachochytrium</taxon>
    </lineage>
</organism>
<dbReference type="Gene3D" id="1.10.287.110">
    <property type="entry name" value="DnaJ domain"/>
    <property type="match status" value="1"/>
</dbReference>
<feature type="region of interest" description="Disordered" evidence="8">
    <location>
        <begin position="447"/>
        <end position="503"/>
    </location>
</feature>
<dbReference type="InterPro" id="IPR002939">
    <property type="entry name" value="DnaJ_C"/>
</dbReference>
<dbReference type="InterPro" id="IPR036869">
    <property type="entry name" value="J_dom_sf"/>
</dbReference>
<dbReference type="InterPro" id="IPR036410">
    <property type="entry name" value="HSP_DnaJ_Cys-rich_dom_sf"/>
</dbReference>
<dbReference type="PANTHER" id="PTHR43096:SF52">
    <property type="entry name" value="DNAJ HOMOLOG 1, MITOCHONDRIAL-RELATED"/>
    <property type="match status" value="1"/>
</dbReference>
<keyword evidence="5" id="KW-0143">Chaperone</keyword>
<feature type="compositionally biased region" description="Basic and acidic residues" evidence="8">
    <location>
        <begin position="493"/>
        <end position="503"/>
    </location>
</feature>
<dbReference type="HAMAP" id="MF_01152">
    <property type="entry name" value="DnaJ"/>
    <property type="match status" value="1"/>
</dbReference>
<evidence type="ECO:0000256" key="6">
    <source>
        <dbReference type="ARBA" id="ARBA00072890"/>
    </source>
</evidence>
<evidence type="ECO:0000259" key="9">
    <source>
        <dbReference type="PROSITE" id="PS50076"/>
    </source>
</evidence>
<dbReference type="OMA" id="MATDYYA"/>
<dbReference type="PRINTS" id="PR00625">
    <property type="entry name" value="JDOMAIN"/>
</dbReference>
<dbReference type="AlphaFoldDB" id="F4NXT4"/>
<dbReference type="GO" id="GO:0005524">
    <property type="term" value="F:ATP binding"/>
    <property type="evidence" value="ECO:0007669"/>
    <property type="project" value="InterPro"/>
</dbReference>
<dbReference type="SUPFAM" id="SSF46565">
    <property type="entry name" value="Chaperone J-domain"/>
    <property type="match status" value="1"/>
</dbReference>
<dbReference type="InterPro" id="IPR001305">
    <property type="entry name" value="HSP_DnaJ_Cys-rich_dom"/>
</dbReference>